<keyword evidence="2" id="KW-1185">Reference proteome</keyword>
<gene>
    <name evidence="1" type="ORF">RM609_02770</name>
</gene>
<evidence type="ECO:0008006" key="3">
    <source>
        <dbReference type="Google" id="ProtNLM"/>
    </source>
</evidence>
<dbReference type="RefSeq" id="WP_311607560.1">
    <property type="nucleotide sequence ID" value="NZ_JAVRFI010000001.1"/>
</dbReference>
<dbReference type="EMBL" id="JAVRFI010000001">
    <property type="protein sequence ID" value="MDT0448027.1"/>
    <property type="molecule type" value="Genomic_DNA"/>
</dbReference>
<dbReference type="Proteomes" id="UP001180531">
    <property type="component" value="Unassembled WGS sequence"/>
</dbReference>
<comment type="caution">
    <text evidence="1">The sequence shown here is derived from an EMBL/GenBank/DDBJ whole genome shotgun (WGS) entry which is preliminary data.</text>
</comment>
<proteinExistence type="predicted"/>
<reference evidence="1" key="1">
    <citation type="submission" date="2024-05" db="EMBL/GenBank/DDBJ databases">
        <title>30 novel species of actinomycetes from the DSMZ collection.</title>
        <authorList>
            <person name="Nouioui I."/>
        </authorList>
    </citation>
    <scope>NUCLEOTIDE SEQUENCE</scope>
    <source>
        <strain evidence="1">DSM 40473</strain>
    </source>
</reference>
<name>A0ABU2SGK7_9ACTN</name>
<evidence type="ECO:0000313" key="1">
    <source>
        <dbReference type="EMBL" id="MDT0448027.1"/>
    </source>
</evidence>
<protein>
    <recommendedName>
        <fullName evidence="3">Ig-like domain-containing protein</fullName>
    </recommendedName>
</protein>
<evidence type="ECO:0000313" key="2">
    <source>
        <dbReference type="Proteomes" id="UP001180531"/>
    </source>
</evidence>
<sequence>MVVSPPLGRRPLRTEVRGTLLLDHCVSPDGTAAGLRSAEVVLRMSGLASCNGVRDVTGSGRVTWYRTAYRGGPPWGTSELGVAARVDDWSAAGPLPTIQVRSGPLSGHTVTVGTVGTPRMMHCSTQGVGSLAGSFRVSVRR</sequence>
<organism evidence="1 2">
    <name type="scientific">Streptomyces hesseae</name>
    <dbReference type="NCBI Taxonomy" id="3075519"/>
    <lineage>
        <taxon>Bacteria</taxon>
        <taxon>Bacillati</taxon>
        <taxon>Actinomycetota</taxon>
        <taxon>Actinomycetes</taxon>
        <taxon>Kitasatosporales</taxon>
        <taxon>Streptomycetaceae</taxon>
        <taxon>Streptomyces</taxon>
    </lineage>
</organism>
<accession>A0ABU2SGK7</accession>